<dbReference type="GO" id="GO:0009307">
    <property type="term" value="P:DNA restriction-modification system"/>
    <property type="evidence" value="ECO:0007669"/>
    <property type="project" value="UniProtKB-KW"/>
</dbReference>
<proteinExistence type="predicted"/>
<evidence type="ECO:0000259" key="8">
    <source>
        <dbReference type="Pfam" id="PF07669"/>
    </source>
</evidence>
<dbReference type="EC" id="2.1.1.72" evidence="1"/>
<reference evidence="10 11" key="1">
    <citation type="submission" date="2019-09" db="EMBL/GenBank/DDBJ databases">
        <title>In-depth cultivation of the pig gut microbiome towards novel bacterial diversity and tailored functional studies.</title>
        <authorList>
            <person name="Wylensek D."/>
            <person name="Hitch T.C.A."/>
            <person name="Clavel T."/>
        </authorList>
    </citation>
    <scope>NUCLEOTIDE SEQUENCE [LARGE SCALE GENOMIC DNA]</scope>
    <source>
        <strain evidence="10 11">WCA3-693-APC-4?</strain>
    </source>
</reference>
<dbReference type="GO" id="GO:0003677">
    <property type="term" value="F:DNA binding"/>
    <property type="evidence" value="ECO:0007669"/>
    <property type="project" value="UniProtKB-KW"/>
</dbReference>
<dbReference type="InterPro" id="IPR011639">
    <property type="entry name" value="MethylTrfase_TaqI-like_dom"/>
</dbReference>
<evidence type="ECO:0000256" key="4">
    <source>
        <dbReference type="ARBA" id="ARBA00022691"/>
    </source>
</evidence>
<dbReference type="Gene3D" id="3.40.50.150">
    <property type="entry name" value="Vaccinia Virus protein VP39"/>
    <property type="match status" value="1"/>
</dbReference>
<evidence type="ECO:0000313" key="11">
    <source>
        <dbReference type="Proteomes" id="UP000469523"/>
    </source>
</evidence>
<dbReference type="InterPro" id="IPR025931">
    <property type="entry name" value="TaqI_C"/>
</dbReference>
<protein>
    <recommendedName>
        <fullName evidence="1">site-specific DNA-methyltransferase (adenine-specific)</fullName>
        <ecNumber evidence="1">2.1.1.72</ecNumber>
    </recommendedName>
</protein>
<dbReference type="PANTHER" id="PTHR33841:SF6">
    <property type="entry name" value="TYPE II METHYLTRANSFERASE M.HINDII"/>
    <property type="match status" value="1"/>
</dbReference>
<evidence type="ECO:0000256" key="3">
    <source>
        <dbReference type="ARBA" id="ARBA00022679"/>
    </source>
</evidence>
<dbReference type="PANTHER" id="PTHR33841">
    <property type="entry name" value="DNA METHYLTRANSFERASE YEEA-RELATED"/>
    <property type="match status" value="1"/>
</dbReference>
<dbReference type="Pfam" id="PF07669">
    <property type="entry name" value="Eco57I"/>
    <property type="match status" value="1"/>
</dbReference>
<dbReference type="SUPFAM" id="SSF53335">
    <property type="entry name" value="S-adenosyl-L-methionine-dependent methyltransferases"/>
    <property type="match status" value="1"/>
</dbReference>
<keyword evidence="3" id="KW-0808">Transferase</keyword>
<dbReference type="Pfam" id="PF12950">
    <property type="entry name" value="TaqI_C"/>
    <property type="match status" value="1"/>
</dbReference>
<dbReference type="InterPro" id="IPR029063">
    <property type="entry name" value="SAM-dependent_MTases_sf"/>
</dbReference>
<evidence type="ECO:0000256" key="5">
    <source>
        <dbReference type="ARBA" id="ARBA00022747"/>
    </source>
</evidence>
<keyword evidence="2 10" id="KW-0489">Methyltransferase</keyword>
<evidence type="ECO:0000256" key="2">
    <source>
        <dbReference type="ARBA" id="ARBA00022603"/>
    </source>
</evidence>
<accession>A0A6N7XI84</accession>
<keyword evidence="11" id="KW-1185">Reference proteome</keyword>
<dbReference type="Proteomes" id="UP000469523">
    <property type="component" value="Unassembled WGS sequence"/>
</dbReference>
<dbReference type="EMBL" id="VUNQ01000019">
    <property type="protein sequence ID" value="MSU01771.1"/>
    <property type="molecule type" value="Genomic_DNA"/>
</dbReference>
<dbReference type="RefSeq" id="WP_154440178.1">
    <property type="nucleotide sequence ID" value="NZ_VUNQ01000019.1"/>
</dbReference>
<evidence type="ECO:0000256" key="6">
    <source>
        <dbReference type="ARBA" id="ARBA00023125"/>
    </source>
</evidence>
<organism evidence="10 11">
    <name type="scientific">Tissierella pigra</name>
    <dbReference type="NCBI Taxonomy" id="2607614"/>
    <lineage>
        <taxon>Bacteria</taxon>
        <taxon>Bacillati</taxon>
        <taxon>Bacillota</taxon>
        <taxon>Tissierellia</taxon>
        <taxon>Tissierellales</taxon>
        <taxon>Tissierellaceae</taxon>
        <taxon>Tissierella</taxon>
    </lineage>
</organism>
<evidence type="ECO:0000256" key="1">
    <source>
        <dbReference type="ARBA" id="ARBA00011900"/>
    </source>
</evidence>
<keyword evidence="4" id="KW-0949">S-adenosyl-L-methionine</keyword>
<feature type="domain" description="Type II methyltransferase M.TaqI-like" evidence="8">
    <location>
        <begin position="120"/>
        <end position="277"/>
    </location>
</feature>
<feature type="domain" description="TaqI-like C-terminal specificity" evidence="9">
    <location>
        <begin position="405"/>
        <end position="551"/>
    </location>
</feature>
<sequence>MEDNILGEIYQQNTDNEIRKSIGQYYTPNFIIKYILENTIGKVNVIDNPYTRIIDISCGAGYFLTASYDILKEKFLLNLEKIRHKYGNHNYIIEKDEKRIKIRGIDYWKKENIHYHILKHCIYGADKDKVAVYLTKLALLSKEKVNYKIDLNIVECDSLVRWENNVMDSEDYNKLKEFWSKKYDISIGNPPYIGHKQLSVGYKKWLLEEYKDVFKDKSDISFCFFQRILEILSSTGISGIITSRYFMESPTGRELRLYLRENANIVEIVDFYGAEIFKDIKVATAIYLFEKYKSIGNNITVHKLIDDKYKFSDLKNLRLEIDSNLFNSFQVEQDNLELNRWMLVSRESLNIYKKIERKTRYRLGDIATSFQGIITGCDKAFVLNREEVLLNNIEKDLLKKWIKNSNIERYNILDNDLFLIYSDLIKKEKTYPNSIEFIKVHKERLKNRREYKTGNRKWYELQWGRDSNLFEQPKIIFPYKSRNNRFAIDYNNLYYSADIYSLIIKDEYKNKITLEYLVGLLNSNIYEFYFKLFAKKMGKGIYDYYPNSIMDLKIITEEIIEDISIKVKEIMKLKSKDDMETQEKIWDLEKDIDKIIGKYFEFNEEDYRIINNTQMKP</sequence>
<evidence type="ECO:0000259" key="9">
    <source>
        <dbReference type="Pfam" id="PF12950"/>
    </source>
</evidence>
<keyword evidence="5" id="KW-0680">Restriction system</keyword>
<evidence type="ECO:0000313" key="10">
    <source>
        <dbReference type="EMBL" id="MSU01771.1"/>
    </source>
</evidence>
<keyword evidence="6" id="KW-0238">DNA-binding</keyword>
<evidence type="ECO:0000256" key="7">
    <source>
        <dbReference type="ARBA" id="ARBA00047942"/>
    </source>
</evidence>
<dbReference type="PRINTS" id="PR00507">
    <property type="entry name" value="N12N6MTFRASE"/>
</dbReference>
<comment type="caution">
    <text evidence="10">The sequence shown here is derived from an EMBL/GenBank/DDBJ whole genome shotgun (WGS) entry which is preliminary data.</text>
</comment>
<comment type="catalytic activity">
    <reaction evidence="7">
        <text>a 2'-deoxyadenosine in DNA + S-adenosyl-L-methionine = an N(6)-methyl-2'-deoxyadenosine in DNA + S-adenosyl-L-homocysteine + H(+)</text>
        <dbReference type="Rhea" id="RHEA:15197"/>
        <dbReference type="Rhea" id="RHEA-COMP:12418"/>
        <dbReference type="Rhea" id="RHEA-COMP:12419"/>
        <dbReference type="ChEBI" id="CHEBI:15378"/>
        <dbReference type="ChEBI" id="CHEBI:57856"/>
        <dbReference type="ChEBI" id="CHEBI:59789"/>
        <dbReference type="ChEBI" id="CHEBI:90615"/>
        <dbReference type="ChEBI" id="CHEBI:90616"/>
        <dbReference type="EC" id="2.1.1.72"/>
    </reaction>
</comment>
<gene>
    <name evidence="10" type="ORF">FYJ83_09865</name>
</gene>
<dbReference type="AlphaFoldDB" id="A0A6N7XI84"/>
<name>A0A6N7XI84_9FIRM</name>
<dbReference type="GO" id="GO:0032259">
    <property type="term" value="P:methylation"/>
    <property type="evidence" value="ECO:0007669"/>
    <property type="project" value="UniProtKB-KW"/>
</dbReference>
<dbReference type="GO" id="GO:0009007">
    <property type="term" value="F:site-specific DNA-methyltransferase (adenine-specific) activity"/>
    <property type="evidence" value="ECO:0007669"/>
    <property type="project" value="UniProtKB-EC"/>
</dbReference>
<dbReference type="InterPro" id="IPR050953">
    <property type="entry name" value="N4_N6_ade-DNA_methylase"/>
</dbReference>